<dbReference type="GO" id="GO:0005737">
    <property type="term" value="C:cytoplasm"/>
    <property type="evidence" value="ECO:0000318"/>
    <property type="project" value="GO_Central"/>
</dbReference>
<dbReference type="InterPro" id="IPR013763">
    <property type="entry name" value="Cyclin-like_dom"/>
</dbReference>
<keyword evidence="3 5" id="KW-0195">Cyclin</keyword>
<feature type="region of interest" description="Disordered" evidence="6">
    <location>
        <begin position="291"/>
        <end position="324"/>
    </location>
</feature>
<dbReference type="Pfam" id="PF00134">
    <property type="entry name" value="Cyclin_N"/>
    <property type="match status" value="1"/>
</dbReference>
<evidence type="ECO:0000259" key="8">
    <source>
        <dbReference type="SMART" id="SM01332"/>
    </source>
</evidence>
<dbReference type="Gramene" id="EFJ16284">
    <property type="protein sequence ID" value="EFJ16284"/>
    <property type="gene ID" value="SELMODRAFT_421971"/>
</dbReference>
<dbReference type="Pfam" id="PF02984">
    <property type="entry name" value="Cyclin_C"/>
    <property type="match status" value="1"/>
</dbReference>
<reference evidence="9 10" key="1">
    <citation type="journal article" date="2011" name="Science">
        <title>The Selaginella genome identifies genetic changes associated with the evolution of vascular plants.</title>
        <authorList>
            <person name="Banks J.A."/>
            <person name="Nishiyama T."/>
            <person name="Hasebe M."/>
            <person name="Bowman J.L."/>
            <person name="Gribskov M."/>
            <person name="dePamphilis C."/>
            <person name="Albert V.A."/>
            <person name="Aono N."/>
            <person name="Aoyama T."/>
            <person name="Ambrose B.A."/>
            <person name="Ashton N.W."/>
            <person name="Axtell M.J."/>
            <person name="Barker E."/>
            <person name="Barker M.S."/>
            <person name="Bennetzen J.L."/>
            <person name="Bonawitz N.D."/>
            <person name="Chapple C."/>
            <person name="Cheng C."/>
            <person name="Correa L.G."/>
            <person name="Dacre M."/>
            <person name="DeBarry J."/>
            <person name="Dreyer I."/>
            <person name="Elias M."/>
            <person name="Engstrom E.M."/>
            <person name="Estelle M."/>
            <person name="Feng L."/>
            <person name="Finet C."/>
            <person name="Floyd S.K."/>
            <person name="Frommer W.B."/>
            <person name="Fujita T."/>
            <person name="Gramzow L."/>
            <person name="Gutensohn M."/>
            <person name="Harholt J."/>
            <person name="Hattori M."/>
            <person name="Heyl A."/>
            <person name="Hirai T."/>
            <person name="Hiwatashi Y."/>
            <person name="Ishikawa M."/>
            <person name="Iwata M."/>
            <person name="Karol K.G."/>
            <person name="Koehler B."/>
            <person name="Kolukisaoglu U."/>
            <person name="Kubo M."/>
            <person name="Kurata T."/>
            <person name="Lalonde S."/>
            <person name="Li K."/>
            <person name="Li Y."/>
            <person name="Litt A."/>
            <person name="Lyons E."/>
            <person name="Manning G."/>
            <person name="Maruyama T."/>
            <person name="Michael T.P."/>
            <person name="Mikami K."/>
            <person name="Miyazaki S."/>
            <person name="Morinaga S."/>
            <person name="Murata T."/>
            <person name="Mueller-Roeber B."/>
            <person name="Nelson D.R."/>
            <person name="Obara M."/>
            <person name="Oguri Y."/>
            <person name="Olmstead R.G."/>
            <person name="Onodera N."/>
            <person name="Petersen B.L."/>
            <person name="Pils B."/>
            <person name="Prigge M."/>
            <person name="Rensing S.A."/>
            <person name="Riano-Pachon D.M."/>
            <person name="Roberts A.W."/>
            <person name="Sato Y."/>
            <person name="Scheller H.V."/>
            <person name="Schulz B."/>
            <person name="Schulz C."/>
            <person name="Shakirov E.V."/>
            <person name="Shibagaki N."/>
            <person name="Shinohara N."/>
            <person name="Shippen D.E."/>
            <person name="Soerensen I."/>
            <person name="Sotooka R."/>
            <person name="Sugimoto N."/>
            <person name="Sugita M."/>
            <person name="Sumikawa N."/>
            <person name="Tanurdzic M."/>
            <person name="Theissen G."/>
            <person name="Ulvskov P."/>
            <person name="Wakazuki S."/>
            <person name="Weng J.K."/>
            <person name="Willats W.W."/>
            <person name="Wipf D."/>
            <person name="Wolf P.G."/>
            <person name="Yang L."/>
            <person name="Zimmer A.D."/>
            <person name="Zhu Q."/>
            <person name="Mitros T."/>
            <person name="Hellsten U."/>
            <person name="Loque D."/>
            <person name="Otillar R."/>
            <person name="Salamov A."/>
            <person name="Schmutz J."/>
            <person name="Shapiro H."/>
            <person name="Lindquist E."/>
            <person name="Lucas S."/>
            <person name="Rokhsar D."/>
            <person name="Grigoriev I.V."/>
        </authorList>
    </citation>
    <scope>NUCLEOTIDE SEQUENCE [LARGE SCALE GENOMIC DNA]</scope>
</reference>
<dbReference type="GO" id="GO:0005634">
    <property type="term" value="C:nucleus"/>
    <property type="evidence" value="ECO:0000318"/>
    <property type="project" value="GO_Central"/>
</dbReference>
<dbReference type="InterPro" id="IPR004367">
    <property type="entry name" value="Cyclin_C-dom"/>
</dbReference>
<dbReference type="GeneID" id="9661671"/>
<evidence type="ECO:0000313" key="10">
    <source>
        <dbReference type="Proteomes" id="UP000001514"/>
    </source>
</evidence>
<dbReference type="InParanoid" id="D8SGY3"/>
<evidence type="ECO:0000256" key="6">
    <source>
        <dbReference type="SAM" id="MobiDB-lite"/>
    </source>
</evidence>
<dbReference type="GO" id="GO:0000307">
    <property type="term" value="C:cyclin-dependent protein kinase holoenzyme complex"/>
    <property type="evidence" value="ECO:0000318"/>
    <property type="project" value="GO_Central"/>
</dbReference>
<dbReference type="InterPro" id="IPR048258">
    <property type="entry name" value="Cyclins_cyclin-box"/>
</dbReference>
<evidence type="ECO:0000256" key="2">
    <source>
        <dbReference type="ARBA" id="ARBA00022618"/>
    </source>
</evidence>
<keyword evidence="2" id="KW-0132">Cell division</keyword>
<proteinExistence type="inferred from homology"/>
<dbReference type="GO" id="GO:0016538">
    <property type="term" value="F:cyclin-dependent protein serine/threonine kinase regulator activity"/>
    <property type="evidence" value="ECO:0000318"/>
    <property type="project" value="GO_Central"/>
</dbReference>
<dbReference type="InterPro" id="IPR036915">
    <property type="entry name" value="Cyclin-like_sf"/>
</dbReference>
<feature type="domain" description="Cyclin-like" evidence="7">
    <location>
        <begin position="82"/>
        <end position="170"/>
    </location>
</feature>
<keyword evidence="4" id="KW-0131">Cell cycle</keyword>
<dbReference type="EMBL" id="GL377619">
    <property type="protein sequence ID" value="EFJ16284.1"/>
    <property type="molecule type" value="Genomic_DNA"/>
</dbReference>
<evidence type="ECO:0000259" key="7">
    <source>
        <dbReference type="SMART" id="SM00385"/>
    </source>
</evidence>
<dbReference type="GO" id="GO:0000082">
    <property type="term" value="P:G1/S transition of mitotic cell cycle"/>
    <property type="evidence" value="ECO:0000318"/>
    <property type="project" value="GO_Central"/>
</dbReference>
<dbReference type="FunFam" id="1.10.472.10:FF:000060">
    <property type="entry name" value="D6-type cyclin"/>
    <property type="match status" value="1"/>
</dbReference>
<dbReference type="AlphaFoldDB" id="D8SGY3"/>
<dbReference type="SUPFAM" id="SSF47954">
    <property type="entry name" value="Cyclin-like"/>
    <property type="match status" value="1"/>
</dbReference>
<sequence length="338" mass="37784">MDFGDVLFCNEEILGSPCEGNNAAVDFSGDNTSDEPVLLHFDDAVLLSSIVQRESGHLPDAGYFAVLRSEDVISSARSNAVYWMMKVRNVYSFSPLTIALAVNYFDRYLSKQLLRTWKAWMIELLTVACLSLAAKMEEPDVPMLQDLQIEGLDHIFESKTIQRMEIAVMKLLGWRMGSVTPFSYIEGLLQNLDVSRNMKLSLLNRTSEVLVKMLPEMDFLAFPPSVVSLAAMSCALEELLPLRAEALKGSLAKILPTPQDQLRRCYRLMEELVVDPLCPLLSVSQVLENRKASPSPYSNGEVSQTGESYPDWDESGKAQHACSKSVKRKLDEFLKAEG</sequence>
<feature type="domain" description="Cyclin C-terminal" evidence="8">
    <location>
        <begin position="179"/>
        <end position="308"/>
    </location>
</feature>
<evidence type="ECO:0000313" key="9">
    <source>
        <dbReference type="EMBL" id="EFJ16284.1"/>
    </source>
</evidence>
<dbReference type="Proteomes" id="UP000001514">
    <property type="component" value="Unassembled WGS sequence"/>
</dbReference>
<dbReference type="CDD" id="cd20543">
    <property type="entry name" value="CYCLIN_AtCycD-like_rpt1"/>
    <property type="match status" value="1"/>
</dbReference>
<keyword evidence="10" id="KW-1185">Reference proteome</keyword>
<evidence type="ECO:0000256" key="5">
    <source>
        <dbReference type="RuleBase" id="RU000383"/>
    </source>
</evidence>
<dbReference type="HOGENOM" id="CLU_048040_1_3_1"/>
<dbReference type="InterPro" id="IPR006671">
    <property type="entry name" value="Cyclin_N"/>
</dbReference>
<dbReference type="KEGG" id="smo:SELMODRAFT_421971"/>
<feature type="compositionally biased region" description="Polar residues" evidence="6">
    <location>
        <begin position="295"/>
        <end position="307"/>
    </location>
</feature>
<dbReference type="PANTHER" id="PTHR10177">
    <property type="entry name" value="CYCLINS"/>
    <property type="match status" value="1"/>
</dbReference>
<dbReference type="STRING" id="88036.D8SGY3"/>
<dbReference type="CDD" id="cd20544">
    <property type="entry name" value="CYCLIN_AtCycD-like_rpt2"/>
    <property type="match status" value="1"/>
</dbReference>
<dbReference type="InterPro" id="IPR039361">
    <property type="entry name" value="Cyclin"/>
</dbReference>
<evidence type="ECO:0000256" key="4">
    <source>
        <dbReference type="ARBA" id="ARBA00023306"/>
    </source>
</evidence>
<organism evidence="10">
    <name type="scientific">Selaginella moellendorffii</name>
    <name type="common">Spikemoss</name>
    <dbReference type="NCBI Taxonomy" id="88036"/>
    <lineage>
        <taxon>Eukaryota</taxon>
        <taxon>Viridiplantae</taxon>
        <taxon>Streptophyta</taxon>
        <taxon>Embryophyta</taxon>
        <taxon>Tracheophyta</taxon>
        <taxon>Lycopodiopsida</taxon>
        <taxon>Selaginellales</taxon>
        <taxon>Selaginellaceae</taxon>
        <taxon>Selaginella</taxon>
    </lineage>
</organism>
<dbReference type="GO" id="GO:0051301">
    <property type="term" value="P:cell division"/>
    <property type="evidence" value="ECO:0007669"/>
    <property type="project" value="UniProtKB-KW"/>
</dbReference>
<dbReference type="FunCoup" id="D8SGY3">
    <property type="interactions" value="1587"/>
</dbReference>
<gene>
    <name evidence="9" type="primary">CYCD2-2</name>
    <name evidence="9" type="ORF">SELMODRAFT_421971</name>
</gene>
<dbReference type="PROSITE" id="PS00292">
    <property type="entry name" value="CYCLINS"/>
    <property type="match status" value="1"/>
</dbReference>
<dbReference type="OrthoDB" id="5590282at2759"/>
<name>D8SGY3_SELML</name>
<protein>
    <submittedName>
        <fullName evidence="9">Uncharacterized protein CYCD2-2</fullName>
    </submittedName>
</protein>
<dbReference type="Gene3D" id="1.10.472.10">
    <property type="entry name" value="Cyclin-like"/>
    <property type="match status" value="2"/>
</dbReference>
<evidence type="ECO:0000256" key="1">
    <source>
        <dbReference type="ARBA" id="ARBA00009065"/>
    </source>
</evidence>
<dbReference type="eggNOG" id="KOG0656">
    <property type="taxonomic scope" value="Eukaryota"/>
</dbReference>
<dbReference type="SMART" id="SM01332">
    <property type="entry name" value="Cyclin_C"/>
    <property type="match status" value="1"/>
</dbReference>
<dbReference type="OMA" id="ISALWCT"/>
<evidence type="ECO:0000256" key="3">
    <source>
        <dbReference type="ARBA" id="ARBA00023127"/>
    </source>
</evidence>
<comment type="similarity">
    <text evidence="1">Belongs to the cyclin family. Cyclin D subfamily.</text>
</comment>
<accession>D8SGY3</accession>
<dbReference type="SMART" id="SM00385">
    <property type="entry name" value="CYCLIN"/>
    <property type="match status" value="1"/>
</dbReference>